<dbReference type="PROSITE" id="PS51257">
    <property type="entry name" value="PROKAR_LIPOPROTEIN"/>
    <property type="match status" value="1"/>
</dbReference>
<gene>
    <name evidence="2" type="ORF">DRW07_18000</name>
</gene>
<evidence type="ECO:0000256" key="1">
    <source>
        <dbReference type="SAM" id="SignalP"/>
    </source>
</evidence>
<evidence type="ECO:0008006" key="4">
    <source>
        <dbReference type="Google" id="ProtNLM"/>
    </source>
</evidence>
<keyword evidence="1" id="KW-0732">Signal</keyword>
<sequence length="389" mass="43126">MKTSSLISCAATLCLLCACNDNALPPIEIPETPPEETLSIEVTDQALDGQVVKQVVPLSYDQDSRHSPDYAATTERGLYLRKEGQWLLSTPDTWHIRHFIAVNEDYWLISYLSKGINYLAKSVDRGLNWENQLNNFGSNAALSEATQEPLFRMTTNADGSRLYAVGTSVLAESLDHGQTWQALSGNWDSFGTGMSSILFVGSSPEDTASHTLFYGGQGAIEQPLLFRFDVVEANDGAYSIGEAIQFDVSAQDLLPAPAVVEKLLKLPSGDTHFLATGEGGFIKTEDNGESWISLSGDKDYRFYFDMLIHPDDHNFWVTAGWKKNFDTHQPLIIEVSKDAGKTWQTLIWEGENEQGVFGGVWSMSWKDTDTNTLHLGTYRGGIFTVRIDD</sequence>
<feature type="signal peptide" evidence="1">
    <location>
        <begin position="1"/>
        <end position="23"/>
    </location>
</feature>
<name>A0A3N5XVS6_9ALTE</name>
<dbReference type="RefSeq" id="WP_124029339.1">
    <property type="nucleotide sequence ID" value="NZ_JBHRSN010000012.1"/>
</dbReference>
<dbReference type="InterPro" id="IPR015943">
    <property type="entry name" value="WD40/YVTN_repeat-like_dom_sf"/>
</dbReference>
<feature type="chain" id="PRO_5018119430" description="Exo-alpha-sialidase" evidence="1">
    <location>
        <begin position="24"/>
        <end position="389"/>
    </location>
</feature>
<dbReference type="InterPro" id="IPR036278">
    <property type="entry name" value="Sialidase_sf"/>
</dbReference>
<dbReference type="EMBL" id="RPOK01000007">
    <property type="protein sequence ID" value="RPJ64817.1"/>
    <property type="molecule type" value="Genomic_DNA"/>
</dbReference>
<evidence type="ECO:0000313" key="3">
    <source>
        <dbReference type="Proteomes" id="UP000275281"/>
    </source>
</evidence>
<comment type="caution">
    <text evidence="2">The sequence shown here is derived from an EMBL/GenBank/DDBJ whole genome shotgun (WGS) entry which is preliminary data.</text>
</comment>
<dbReference type="Gene3D" id="2.130.10.10">
    <property type="entry name" value="YVTN repeat-like/Quinoprotein amine dehydrogenase"/>
    <property type="match status" value="2"/>
</dbReference>
<reference evidence="2 3" key="1">
    <citation type="submission" date="2018-11" db="EMBL/GenBank/DDBJ databases">
        <authorList>
            <person name="Ye M.-Q."/>
            <person name="Du Z.-J."/>
        </authorList>
    </citation>
    <scope>NUCLEOTIDE SEQUENCE [LARGE SCALE GENOMIC DNA]</scope>
    <source>
        <strain evidence="2 3">U0105</strain>
    </source>
</reference>
<protein>
    <recommendedName>
        <fullName evidence="4">Exo-alpha-sialidase</fullName>
    </recommendedName>
</protein>
<dbReference type="OrthoDB" id="9757809at2"/>
<dbReference type="AlphaFoldDB" id="A0A3N5XVS6"/>
<proteinExistence type="predicted"/>
<accession>A0A3N5XVS6</accession>
<evidence type="ECO:0000313" key="2">
    <source>
        <dbReference type="EMBL" id="RPJ64817.1"/>
    </source>
</evidence>
<dbReference type="Proteomes" id="UP000275281">
    <property type="component" value="Unassembled WGS sequence"/>
</dbReference>
<keyword evidence="3" id="KW-1185">Reference proteome</keyword>
<organism evidence="2 3">
    <name type="scientific">Alteromonas sediminis</name>
    <dbReference type="NCBI Taxonomy" id="2259342"/>
    <lineage>
        <taxon>Bacteria</taxon>
        <taxon>Pseudomonadati</taxon>
        <taxon>Pseudomonadota</taxon>
        <taxon>Gammaproteobacteria</taxon>
        <taxon>Alteromonadales</taxon>
        <taxon>Alteromonadaceae</taxon>
        <taxon>Alteromonas/Salinimonas group</taxon>
        <taxon>Alteromonas</taxon>
    </lineage>
</organism>
<dbReference type="SUPFAM" id="SSF50939">
    <property type="entry name" value="Sialidases"/>
    <property type="match status" value="1"/>
</dbReference>